<organism evidence="3 4">
    <name type="scientific">Flagellimonas lutimaris</name>
    <dbReference type="NCBI Taxonomy" id="475082"/>
    <lineage>
        <taxon>Bacteria</taxon>
        <taxon>Pseudomonadati</taxon>
        <taxon>Bacteroidota</taxon>
        <taxon>Flavobacteriia</taxon>
        <taxon>Flavobacteriales</taxon>
        <taxon>Flavobacteriaceae</taxon>
        <taxon>Flagellimonas</taxon>
    </lineage>
</organism>
<dbReference type="InterPro" id="IPR052893">
    <property type="entry name" value="TCS_response_regulator"/>
</dbReference>
<dbReference type="Pfam" id="PF00072">
    <property type="entry name" value="Response_reg"/>
    <property type="match status" value="1"/>
</dbReference>
<dbReference type="Gene3D" id="3.40.50.2300">
    <property type="match status" value="1"/>
</dbReference>
<dbReference type="SUPFAM" id="SSF52172">
    <property type="entry name" value="CheY-like"/>
    <property type="match status" value="1"/>
</dbReference>
<keyword evidence="4" id="KW-1185">Reference proteome</keyword>
<accession>A0A3A1NH65</accession>
<comment type="caution">
    <text evidence="3">The sequence shown here is derived from an EMBL/GenBank/DDBJ whole genome shotgun (WGS) entry which is preliminary data.</text>
</comment>
<evidence type="ECO:0000313" key="3">
    <source>
        <dbReference type="EMBL" id="RIV37703.1"/>
    </source>
</evidence>
<feature type="modified residue" description="4-aspartylphosphate" evidence="1">
    <location>
        <position position="57"/>
    </location>
</feature>
<dbReference type="PANTHER" id="PTHR44520">
    <property type="entry name" value="RESPONSE REGULATOR RCP1-RELATED"/>
    <property type="match status" value="1"/>
</dbReference>
<feature type="domain" description="Response regulatory" evidence="2">
    <location>
        <begin position="4"/>
        <end position="125"/>
    </location>
</feature>
<dbReference type="PROSITE" id="PS50110">
    <property type="entry name" value="RESPONSE_REGULATORY"/>
    <property type="match status" value="1"/>
</dbReference>
<evidence type="ECO:0000259" key="2">
    <source>
        <dbReference type="PROSITE" id="PS50110"/>
    </source>
</evidence>
<dbReference type="InterPro" id="IPR001789">
    <property type="entry name" value="Sig_transdc_resp-reg_receiver"/>
</dbReference>
<dbReference type="Proteomes" id="UP000266067">
    <property type="component" value="Unassembled WGS sequence"/>
</dbReference>
<dbReference type="EMBL" id="QXFH01000017">
    <property type="protein sequence ID" value="RIV37703.1"/>
    <property type="molecule type" value="Genomic_DNA"/>
</dbReference>
<protein>
    <submittedName>
        <fullName evidence="3">Response regulator</fullName>
    </submittedName>
</protein>
<dbReference type="RefSeq" id="WP_119606299.1">
    <property type="nucleotide sequence ID" value="NZ_QXFH01000017.1"/>
</dbReference>
<keyword evidence="1" id="KW-0597">Phosphoprotein</keyword>
<evidence type="ECO:0000256" key="1">
    <source>
        <dbReference type="PROSITE-ProRule" id="PRU00169"/>
    </source>
</evidence>
<dbReference type="GO" id="GO:0000160">
    <property type="term" value="P:phosphorelay signal transduction system"/>
    <property type="evidence" value="ECO:0007669"/>
    <property type="project" value="InterPro"/>
</dbReference>
<dbReference type="OrthoDB" id="673128at2"/>
<dbReference type="InterPro" id="IPR011006">
    <property type="entry name" value="CheY-like_superfamily"/>
</dbReference>
<gene>
    <name evidence="3" type="ORF">D2V08_01055</name>
</gene>
<sequence length="128" mass="14954">MIDEILLVDDDDVTNFVHQHMIKIRFPNIPIRIESNGAAALEYILKKPFNEYLILLDLNMPVMSGLDFLKAIENDVHRFNLKIYVLSSSIDLRDKHEVDAFSHVESFLQKPLRDNLLDELINTYKIRS</sequence>
<dbReference type="AlphaFoldDB" id="A0A3A1NH65"/>
<name>A0A3A1NH65_9FLAO</name>
<reference evidence="3 4" key="1">
    <citation type="submission" date="2018-08" db="EMBL/GenBank/DDBJ databases">
        <title>Proposal of Muricauda 72 sp.nov. and Muricauda NH166 sp.nov., isolated from seawater.</title>
        <authorList>
            <person name="Cheng H."/>
            <person name="Wu Y.-H."/>
            <person name="Guo L.-L."/>
            <person name="Xu X.-W."/>
        </authorList>
    </citation>
    <scope>NUCLEOTIDE SEQUENCE [LARGE SCALE GENOMIC DNA]</scope>
    <source>
        <strain evidence="3 4">KCTC 22173</strain>
    </source>
</reference>
<dbReference type="SMART" id="SM00448">
    <property type="entry name" value="REC"/>
    <property type="match status" value="1"/>
</dbReference>
<dbReference type="PANTHER" id="PTHR44520:SF2">
    <property type="entry name" value="RESPONSE REGULATOR RCP1"/>
    <property type="match status" value="1"/>
</dbReference>
<evidence type="ECO:0000313" key="4">
    <source>
        <dbReference type="Proteomes" id="UP000266067"/>
    </source>
</evidence>
<proteinExistence type="predicted"/>